<comment type="similarity">
    <text evidence="1">Belongs to the UPF0311 family.</text>
</comment>
<protein>
    <recommendedName>
        <fullName evidence="1">UPF0311 protein WJU22_06975</fullName>
    </recommendedName>
</protein>
<accession>A0ABZ2Z875</accession>
<dbReference type="InterPro" id="IPR020915">
    <property type="entry name" value="UPF0311"/>
</dbReference>
<evidence type="ECO:0000256" key="1">
    <source>
        <dbReference type="HAMAP-Rule" id="MF_00775"/>
    </source>
</evidence>
<dbReference type="Pfam" id="PF11578">
    <property type="entry name" value="DUF3237"/>
    <property type="match status" value="1"/>
</dbReference>
<dbReference type="Proteomes" id="UP001449657">
    <property type="component" value="Chromosome"/>
</dbReference>
<evidence type="ECO:0000313" key="3">
    <source>
        <dbReference type="Proteomes" id="UP001449657"/>
    </source>
</evidence>
<dbReference type="RefSeq" id="WP_341842527.1">
    <property type="nucleotide sequence ID" value="NZ_CP149792.1"/>
</dbReference>
<gene>
    <name evidence="2" type="ORF">WJU22_06975</name>
</gene>
<keyword evidence="3" id="KW-1185">Reference proteome</keyword>
<dbReference type="PANTHER" id="PTHR37315:SF1">
    <property type="entry name" value="UPF0311 PROTEIN BLR7842"/>
    <property type="match status" value="1"/>
</dbReference>
<evidence type="ECO:0000313" key="2">
    <source>
        <dbReference type="EMBL" id="WZN47918.1"/>
    </source>
</evidence>
<name>A0ABZ2Z875_9BACT</name>
<dbReference type="HAMAP" id="MF_00775">
    <property type="entry name" value="UPF0311"/>
    <property type="match status" value="1"/>
</dbReference>
<dbReference type="Gene3D" id="2.40.160.20">
    <property type="match status" value="1"/>
</dbReference>
<dbReference type="PANTHER" id="PTHR37315">
    <property type="entry name" value="UPF0311 PROTEIN BLR7842"/>
    <property type="match status" value="1"/>
</dbReference>
<sequence length="174" mass="19016">MQKFIITLFILSTCIQQQLFSQELKSEFIFDFELELSAPQMVGKVLPGTRVIYPVNGGTVKGKVNGKVLPGGGEWGIVADSLTFKMDVRATIQTDDGALIYIAYKGYLFADAKTNAVIGAGKGHTLSPSDYYFRSTPVFETSSPKYAWLNRTVAIGVGRLSGVGKVAYRIYAIK</sequence>
<dbReference type="EMBL" id="CP150096">
    <property type="protein sequence ID" value="WZN47918.1"/>
    <property type="molecule type" value="Genomic_DNA"/>
</dbReference>
<proteinExistence type="inferred from homology"/>
<organism evidence="2 3">
    <name type="scientific">Chitinophaga caseinilytica</name>
    <dbReference type="NCBI Taxonomy" id="2267521"/>
    <lineage>
        <taxon>Bacteria</taxon>
        <taxon>Pseudomonadati</taxon>
        <taxon>Bacteroidota</taxon>
        <taxon>Chitinophagia</taxon>
        <taxon>Chitinophagales</taxon>
        <taxon>Chitinophagaceae</taxon>
        <taxon>Chitinophaga</taxon>
    </lineage>
</organism>
<reference evidence="2 3" key="1">
    <citation type="submission" date="2024-03" db="EMBL/GenBank/DDBJ databases">
        <title>Chitinophaga caseinilytica sp. nov., a casein hydrolysing bacterium isolated from forest soil.</title>
        <authorList>
            <person name="Lee D.S."/>
            <person name="Han D.M."/>
            <person name="Baek J.H."/>
            <person name="Choi D.G."/>
            <person name="Jeon J.H."/>
            <person name="Jeon C.O."/>
        </authorList>
    </citation>
    <scope>NUCLEOTIDE SEQUENCE [LARGE SCALE GENOMIC DNA]</scope>
    <source>
        <strain evidence="2 3">KACC 19118</strain>
    </source>
</reference>